<protein>
    <submittedName>
        <fullName evidence="1">Uncharacterized protein</fullName>
    </submittedName>
</protein>
<dbReference type="Proteomes" id="UP000238348">
    <property type="component" value="Chromosome"/>
</dbReference>
<evidence type="ECO:0000313" key="1">
    <source>
        <dbReference type="EMBL" id="AUX44915.1"/>
    </source>
</evidence>
<dbReference type="OrthoDB" id="4981820at2"/>
<dbReference type="EMBL" id="CP012673">
    <property type="protein sequence ID" value="AUX44915.1"/>
    <property type="molecule type" value="Genomic_DNA"/>
</dbReference>
<name>A0A2L0F049_SORCE</name>
<organism evidence="1 2">
    <name type="scientific">Sorangium cellulosum</name>
    <name type="common">Polyangium cellulosum</name>
    <dbReference type="NCBI Taxonomy" id="56"/>
    <lineage>
        <taxon>Bacteria</taxon>
        <taxon>Pseudomonadati</taxon>
        <taxon>Myxococcota</taxon>
        <taxon>Polyangia</taxon>
        <taxon>Polyangiales</taxon>
        <taxon>Polyangiaceae</taxon>
        <taxon>Sorangium</taxon>
    </lineage>
</organism>
<reference evidence="1 2" key="1">
    <citation type="submission" date="2015-09" db="EMBL/GenBank/DDBJ databases">
        <title>Sorangium comparison.</title>
        <authorList>
            <person name="Zaburannyi N."/>
            <person name="Bunk B."/>
            <person name="Overmann J."/>
            <person name="Mueller R."/>
        </authorList>
    </citation>
    <scope>NUCLEOTIDE SEQUENCE [LARGE SCALE GENOMIC DNA]</scope>
    <source>
        <strain evidence="1 2">So ce26</strain>
    </source>
</reference>
<dbReference type="RefSeq" id="WP_104983374.1">
    <property type="nucleotide sequence ID" value="NZ_CP012673.1"/>
</dbReference>
<evidence type="ECO:0000313" key="2">
    <source>
        <dbReference type="Proteomes" id="UP000238348"/>
    </source>
</evidence>
<gene>
    <name evidence="1" type="ORF">SOCE26_063850</name>
</gene>
<accession>A0A2L0F049</accession>
<sequence length="80" mass="8959">MGKREFDGAVGTRWIEAKSGRYWIDQTQPGPGFATFRSDIGERLSIATKNGATLEVHSNAPIPQHVQDWLTSKGVQFFEH</sequence>
<dbReference type="AlphaFoldDB" id="A0A2L0F049"/>
<proteinExistence type="predicted"/>